<feature type="compositionally biased region" description="Polar residues" evidence="2">
    <location>
        <begin position="12"/>
        <end position="30"/>
    </location>
</feature>
<comment type="caution">
    <text evidence="3">The sequence shown here is derived from an EMBL/GenBank/DDBJ whole genome shotgun (WGS) entry which is preliminary data.</text>
</comment>
<evidence type="ECO:0000313" key="4">
    <source>
        <dbReference type="Proteomes" id="UP000613580"/>
    </source>
</evidence>
<keyword evidence="4" id="KW-1185">Reference proteome</keyword>
<evidence type="ECO:0000256" key="1">
    <source>
        <dbReference type="SAM" id="Coils"/>
    </source>
</evidence>
<keyword evidence="1" id="KW-0175">Coiled coil</keyword>
<dbReference type="AlphaFoldDB" id="A0A8H6TI68"/>
<reference evidence="3" key="1">
    <citation type="submission" date="2020-05" db="EMBL/GenBank/DDBJ databases">
        <title>Mycena genomes resolve the evolution of fungal bioluminescence.</title>
        <authorList>
            <person name="Tsai I.J."/>
        </authorList>
    </citation>
    <scope>NUCLEOTIDE SEQUENCE</scope>
    <source>
        <strain evidence="3">110903Hualien_Pintung</strain>
    </source>
</reference>
<organism evidence="3 4">
    <name type="scientific">Mycena chlorophos</name>
    <name type="common">Agaric fungus</name>
    <name type="synonym">Agaricus chlorophos</name>
    <dbReference type="NCBI Taxonomy" id="658473"/>
    <lineage>
        <taxon>Eukaryota</taxon>
        <taxon>Fungi</taxon>
        <taxon>Dikarya</taxon>
        <taxon>Basidiomycota</taxon>
        <taxon>Agaricomycotina</taxon>
        <taxon>Agaricomycetes</taxon>
        <taxon>Agaricomycetidae</taxon>
        <taxon>Agaricales</taxon>
        <taxon>Marasmiineae</taxon>
        <taxon>Mycenaceae</taxon>
        <taxon>Mycena</taxon>
    </lineage>
</organism>
<name>A0A8H6TI68_MYCCL</name>
<sequence length="188" mass="20548">MDVDLDMDSRQPGDTLSSDPVQGPQVSTDSEAVDFYRTLEGSRASFMASAVSHLEQERQRQEQDASKLELLRRENRELKAKNASLQSEKLDLQQSVGASEAAKLLVAGERDAALVALELCKSELAHAAELRKLDAQRVENSEQELASLQKSISGVFSAVQHTATLVVNNSSPDRGPKLVFQLLALPFT</sequence>
<gene>
    <name evidence="3" type="ORF">HMN09_00450400</name>
</gene>
<feature type="region of interest" description="Disordered" evidence="2">
    <location>
        <begin position="1"/>
        <end position="30"/>
    </location>
</feature>
<evidence type="ECO:0000313" key="3">
    <source>
        <dbReference type="EMBL" id="KAF7317157.1"/>
    </source>
</evidence>
<proteinExistence type="predicted"/>
<dbReference type="Proteomes" id="UP000613580">
    <property type="component" value="Unassembled WGS sequence"/>
</dbReference>
<accession>A0A8H6TI68</accession>
<protein>
    <submittedName>
        <fullName evidence="3">Uncharacterized protein</fullName>
    </submittedName>
</protein>
<evidence type="ECO:0000256" key="2">
    <source>
        <dbReference type="SAM" id="MobiDB-lite"/>
    </source>
</evidence>
<feature type="coiled-coil region" evidence="1">
    <location>
        <begin position="51"/>
        <end position="95"/>
    </location>
</feature>
<dbReference type="EMBL" id="JACAZE010000005">
    <property type="protein sequence ID" value="KAF7317157.1"/>
    <property type="molecule type" value="Genomic_DNA"/>
</dbReference>